<protein>
    <submittedName>
        <fullName evidence="1">Uncharacterized protein</fullName>
    </submittedName>
</protein>
<dbReference type="AntiFam" id="ANF00149">
    <property type="entry name" value="Shadow ORF (opposite cshA)"/>
</dbReference>
<gene>
    <name evidence="1" type="ORF">ERS013201_01493</name>
</gene>
<dbReference type="AlphaFoldDB" id="A0A655WTK7"/>
<name>A0A655WTK7_VIBCL</name>
<sequence length="61" mass="7087">MYVIFSNFRQFKIHHLRQLRDINATRRNICCDQNTHLSRFKIRQCSGAGALALIAVNRGRG</sequence>
<dbReference type="EMBL" id="CWQJ01000007">
    <property type="protein sequence ID" value="CSB98370.1"/>
    <property type="molecule type" value="Genomic_DNA"/>
</dbReference>
<reference evidence="1 2" key="1">
    <citation type="submission" date="2015-07" db="EMBL/GenBank/DDBJ databases">
        <authorList>
            <consortium name="Pathogen Informatics"/>
        </authorList>
    </citation>
    <scope>NUCLEOTIDE SEQUENCE [LARGE SCALE GENOMIC DNA]</scope>
    <source>
        <strain evidence="1 2">A325</strain>
    </source>
</reference>
<organism evidence="1 2">
    <name type="scientific">Vibrio cholerae</name>
    <dbReference type="NCBI Taxonomy" id="666"/>
    <lineage>
        <taxon>Bacteria</taxon>
        <taxon>Pseudomonadati</taxon>
        <taxon>Pseudomonadota</taxon>
        <taxon>Gammaproteobacteria</taxon>
        <taxon>Vibrionales</taxon>
        <taxon>Vibrionaceae</taxon>
        <taxon>Vibrio</taxon>
    </lineage>
</organism>
<proteinExistence type="predicted"/>
<evidence type="ECO:0000313" key="1">
    <source>
        <dbReference type="EMBL" id="CSB98370.1"/>
    </source>
</evidence>
<evidence type="ECO:0000313" key="2">
    <source>
        <dbReference type="Proteomes" id="UP000046067"/>
    </source>
</evidence>
<accession>A0A655WTK7</accession>
<dbReference type="Proteomes" id="UP000046067">
    <property type="component" value="Unassembled WGS sequence"/>
</dbReference>